<keyword evidence="1" id="KW-0732">Signal</keyword>
<accession>A0A5B0RLY2</accession>
<evidence type="ECO:0000313" key="5">
    <source>
        <dbReference type="Proteomes" id="UP000325313"/>
    </source>
</evidence>
<evidence type="ECO:0000313" key="3">
    <source>
        <dbReference type="EMBL" id="KAA1126065.1"/>
    </source>
</evidence>
<dbReference type="EMBL" id="VDEP01000173">
    <property type="protein sequence ID" value="KAA1126065.1"/>
    <property type="molecule type" value="Genomic_DNA"/>
</dbReference>
<evidence type="ECO:0000256" key="1">
    <source>
        <dbReference type="SAM" id="SignalP"/>
    </source>
</evidence>
<proteinExistence type="predicted"/>
<organism evidence="3 5">
    <name type="scientific">Puccinia graminis f. sp. tritici</name>
    <dbReference type="NCBI Taxonomy" id="56615"/>
    <lineage>
        <taxon>Eukaryota</taxon>
        <taxon>Fungi</taxon>
        <taxon>Dikarya</taxon>
        <taxon>Basidiomycota</taxon>
        <taxon>Pucciniomycotina</taxon>
        <taxon>Pucciniomycetes</taxon>
        <taxon>Pucciniales</taxon>
        <taxon>Pucciniaceae</taxon>
        <taxon>Puccinia</taxon>
    </lineage>
</organism>
<name>A0A5B0RLY2_PUCGR</name>
<feature type="chain" id="PRO_5036366647" evidence="1">
    <location>
        <begin position="19"/>
        <end position="67"/>
    </location>
</feature>
<feature type="signal peptide" evidence="1">
    <location>
        <begin position="1"/>
        <end position="18"/>
    </location>
</feature>
<reference evidence="4 5" key="1">
    <citation type="submission" date="2019-05" db="EMBL/GenBank/DDBJ databases">
        <title>Emergence of the Ug99 lineage of the wheat stem rust pathogen through somatic hybridization.</title>
        <authorList>
            <person name="Li F."/>
            <person name="Upadhyaya N.M."/>
            <person name="Sperschneider J."/>
            <person name="Matny O."/>
            <person name="Nguyen-Phuc H."/>
            <person name="Mago R."/>
            <person name="Raley C."/>
            <person name="Miller M.E."/>
            <person name="Silverstein K.A.T."/>
            <person name="Henningsen E."/>
            <person name="Hirsch C.D."/>
            <person name="Visser B."/>
            <person name="Pretorius Z.A."/>
            <person name="Steffenson B.J."/>
            <person name="Schwessinger B."/>
            <person name="Dodds P.N."/>
            <person name="Figueroa M."/>
        </authorList>
    </citation>
    <scope>NUCLEOTIDE SEQUENCE [LARGE SCALE GENOMIC DNA]</scope>
    <source>
        <strain evidence="2">21-0</strain>
        <strain evidence="3 5">Ug99</strain>
    </source>
</reference>
<dbReference type="EMBL" id="VSWC01000066">
    <property type="protein sequence ID" value="KAA1097713.1"/>
    <property type="molecule type" value="Genomic_DNA"/>
</dbReference>
<evidence type="ECO:0000313" key="4">
    <source>
        <dbReference type="Proteomes" id="UP000324748"/>
    </source>
</evidence>
<evidence type="ECO:0000313" key="2">
    <source>
        <dbReference type="EMBL" id="KAA1097713.1"/>
    </source>
</evidence>
<comment type="caution">
    <text evidence="3">The sequence shown here is derived from an EMBL/GenBank/DDBJ whole genome shotgun (WGS) entry which is preliminary data.</text>
</comment>
<gene>
    <name evidence="2" type="ORF">PGT21_017762</name>
    <name evidence="3" type="ORF">PGTUg99_019511</name>
</gene>
<dbReference type="Proteomes" id="UP000324748">
    <property type="component" value="Unassembled WGS sequence"/>
</dbReference>
<sequence length="67" mass="7296">MWIFGLYSLSLLVGSINCAFGWHHGNPCLPSSGISFSLREHCCDSNGDWLAQKAGCDPEPPSVKRMA</sequence>
<dbReference type="Proteomes" id="UP000325313">
    <property type="component" value="Unassembled WGS sequence"/>
</dbReference>
<protein>
    <submittedName>
        <fullName evidence="3">Uncharacterized protein</fullName>
    </submittedName>
</protein>
<dbReference type="AlphaFoldDB" id="A0A5B0RLY2"/>
<keyword evidence="4" id="KW-1185">Reference proteome</keyword>